<reference evidence="3" key="2">
    <citation type="submission" date="2001-10" db="EMBL/GenBank/DDBJ databases">
        <title>Oryza sativa nipponbare(GA3) genomic DNA, chromosome 6, PAC clone:P0648E08.</title>
        <authorList>
            <person name="Sasaki T."/>
            <person name="Matsumoto T."/>
            <person name="Yamamoto K."/>
        </authorList>
    </citation>
    <scope>NUCLEOTIDE SEQUENCE</scope>
</reference>
<accession>Q69V39</accession>
<reference evidence="4" key="4">
    <citation type="journal article" date="2008" name="Nucleic Acids Res.">
        <title>The rice annotation project database (RAP-DB): 2008 update.</title>
        <authorList>
            <consortium name="The rice annotation project (RAP)"/>
        </authorList>
    </citation>
    <scope>GENOME REANNOTATION</scope>
    <source>
        <strain evidence="4">cv. Nipponbare</strain>
    </source>
</reference>
<dbReference type="EMBL" id="AP003514">
    <property type="protein sequence ID" value="BAD35282.1"/>
    <property type="molecule type" value="Genomic_DNA"/>
</dbReference>
<dbReference type="AlphaFoldDB" id="Q69V39"/>
<sequence>MRSARGRVDPTVTPPNRCIPIRRRLCCRSSCCHRCYSTSMVAAAAASRGDSLGDAPMQWRAWVPPPPPPPPTVDASAASPLPALTPSVAQPPVVHRSPPNPRQALPAIVGISHYAAPPPRLAEPLCTSHCGRRKR</sequence>
<name>Q69V39_ORYSJ</name>
<reference evidence="2" key="1">
    <citation type="submission" date="2001-04" db="EMBL/GenBank/DDBJ databases">
        <title>Oryza sativa nipponbare(GA3) genomic DNA, chromosome 6, PAC clone:P0698A06.</title>
        <authorList>
            <person name="Sasaki T."/>
            <person name="Matsumoto T."/>
            <person name="Yamamoto K."/>
        </authorList>
    </citation>
    <scope>NUCLEOTIDE SEQUENCE</scope>
</reference>
<proteinExistence type="predicted"/>
<evidence type="ECO:0000313" key="2">
    <source>
        <dbReference type="EMBL" id="BAD35282.1"/>
    </source>
</evidence>
<protein>
    <submittedName>
        <fullName evidence="3">Uncharacterized protein</fullName>
    </submittedName>
</protein>
<organism evidence="3 4">
    <name type="scientific">Oryza sativa subsp. japonica</name>
    <name type="common">Rice</name>
    <dbReference type="NCBI Taxonomy" id="39947"/>
    <lineage>
        <taxon>Eukaryota</taxon>
        <taxon>Viridiplantae</taxon>
        <taxon>Streptophyta</taxon>
        <taxon>Embryophyta</taxon>
        <taxon>Tracheophyta</taxon>
        <taxon>Spermatophyta</taxon>
        <taxon>Magnoliopsida</taxon>
        <taxon>Liliopsida</taxon>
        <taxon>Poales</taxon>
        <taxon>Poaceae</taxon>
        <taxon>BOP clade</taxon>
        <taxon>Oryzoideae</taxon>
        <taxon>Oryzeae</taxon>
        <taxon>Oryzinae</taxon>
        <taxon>Oryza</taxon>
        <taxon>Oryza sativa</taxon>
    </lineage>
</organism>
<feature type="region of interest" description="Disordered" evidence="1">
    <location>
        <begin position="57"/>
        <end position="106"/>
    </location>
</feature>
<reference evidence="4" key="3">
    <citation type="journal article" date="2005" name="Nature">
        <title>The map-based sequence of the rice genome.</title>
        <authorList>
            <consortium name="International rice genome sequencing project (IRGSP)"/>
            <person name="Matsumoto T."/>
            <person name="Wu J."/>
            <person name="Kanamori H."/>
            <person name="Katayose Y."/>
            <person name="Fujisawa M."/>
            <person name="Namiki N."/>
            <person name="Mizuno H."/>
            <person name="Yamamoto K."/>
            <person name="Antonio B.A."/>
            <person name="Baba T."/>
            <person name="Sakata K."/>
            <person name="Nagamura Y."/>
            <person name="Aoki H."/>
            <person name="Arikawa K."/>
            <person name="Arita K."/>
            <person name="Bito T."/>
            <person name="Chiden Y."/>
            <person name="Fujitsuka N."/>
            <person name="Fukunaka R."/>
            <person name="Hamada M."/>
            <person name="Harada C."/>
            <person name="Hayashi A."/>
            <person name="Hijishita S."/>
            <person name="Honda M."/>
            <person name="Hosokawa S."/>
            <person name="Ichikawa Y."/>
            <person name="Idonuma A."/>
            <person name="Iijima M."/>
            <person name="Ikeda M."/>
            <person name="Ikeno M."/>
            <person name="Ito K."/>
            <person name="Ito S."/>
            <person name="Ito T."/>
            <person name="Ito Y."/>
            <person name="Ito Y."/>
            <person name="Iwabuchi A."/>
            <person name="Kamiya K."/>
            <person name="Karasawa W."/>
            <person name="Kurita K."/>
            <person name="Katagiri S."/>
            <person name="Kikuta A."/>
            <person name="Kobayashi H."/>
            <person name="Kobayashi N."/>
            <person name="Machita K."/>
            <person name="Maehara T."/>
            <person name="Masukawa M."/>
            <person name="Mizubayashi T."/>
            <person name="Mukai Y."/>
            <person name="Nagasaki H."/>
            <person name="Nagata Y."/>
            <person name="Naito S."/>
            <person name="Nakashima M."/>
            <person name="Nakama Y."/>
            <person name="Nakamichi Y."/>
            <person name="Nakamura M."/>
            <person name="Meguro A."/>
            <person name="Negishi M."/>
            <person name="Ohta I."/>
            <person name="Ohta T."/>
            <person name="Okamoto M."/>
            <person name="Ono N."/>
            <person name="Saji S."/>
            <person name="Sakaguchi M."/>
            <person name="Sakai K."/>
            <person name="Shibata M."/>
            <person name="Shimokawa T."/>
            <person name="Song J."/>
            <person name="Takazaki Y."/>
            <person name="Terasawa K."/>
            <person name="Tsugane M."/>
            <person name="Tsuji K."/>
            <person name="Ueda S."/>
            <person name="Waki K."/>
            <person name="Yamagata H."/>
            <person name="Yamamoto M."/>
            <person name="Yamamoto S."/>
            <person name="Yamane H."/>
            <person name="Yoshiki S."/>
            <person name="Yoshihara R."/>
            <person name="Yukawa K."/>
            <person name="Zhong H."/>
            <person name="Yano M."/>
            <person name="Yuan Q."/>
            <person name="Ouyang S."/>
            <person name="Liu J."/>
            <person name="Jones K.M."/>
            <person name="Gansberger K."/>
            <person name="Moffat K."/>
            <person name="Hill J."/>
            <person name="Bera J."/>
            <person name="Fadrosh D."/>
            <person name="Jin S."/>
            <person name="Johri S."/>
            <person name="Kim M."/>
            <person name="Overton L."/>
            <person name="Reardon M."/>
            <person name="Tsitrin T."/>
            <person name="Vuong H."/>
            <person name="Weaver B."/>
            <person name="Ciecko A."/>
            <person name="Tallon L."/>
            <person name="Jackson J."/>
            <person name="Pai G."/>
            <person name="Aken S.V."/>
            <person name="Utterback T."/>
            <person name="Reidmuller S."/>
            <person name="Feldblyum T."/>
            <person name="Hsiao J."/>
            <person name="Zismann V."/>
            <person name="Iobst S."/>
            <person name="de Vazeille A.R."/>
            <person name="Buell C.R."/>
            <person name="Ying K."/>
            <person name="Li Y."/>
            <person name="Lu T."/>
            <person name="Huang Y."/>
            <person name="Zhao Q."/>
            <person name="Feng Q."/>
            <person name="Zhang L."/>
            <person name="Zhu J."/>
            <person name="Weng Q."/>
            <person name="Mu J."/>
            <person name="Lu Y."/>
            <person name="Fan D."/>
            <person name="Liu Y."/>
            <person name="Guan J."/>
            <person name="Zhang Y."/>
            <person name="Yu S."/>
            <person name="Liu X."/>
            <person name="Zhang Y."/>
            <person name="Hong G."/>
            <person name="Han B."/>
            <person name="Choisne N."/>
            <person name="Demange N."/>
            <person name="Orjeda G."/>
            <person name="Samain S."/>
            <person name="Cattolico L."/>
            <person name="Pelletier E."/>
            <person name="Couloux A."/>
            <person name="Segurens B."/>
            <person name="Wincker P."/>
            <person name="D'Hont A."/>
            <person name="Scarpelli C."/>
            <person name="Weissenbach J."/>
            <person name="Salanoubat M."/>
            <person name="Quetier F."/>
            <person name="Yu Y."/>
            <person name="Kim H.R."/>
            <person name="Rambo T."/>
            <person name="Currie J."/>
            <person name="Collura K."/>
            <person name="Luo M."/>
            <person name="Yang T."/>
            <person name="Ammiraju J.S.S."/>
            <person name="Engler F."/>
            <person name="Soderlund C."/>
            <person name="Wing R.A."/>
            <person name="Palmer L.E."/>
            <person name="de la Bastide M."/>
            <person name="Spiegel L."/>
            <person name="Nascimento L."/>
            <person name="Zutavern T."/>
            <person name="O'Shaughnessy A."/>
            <person name="Dike S."/>
            <person name="Dedhia N."/>
            <person name="Preston R."/>
            <person name="Balija V."/>
            <person name="McCombie W.R."/>
            <person name="Chow T."/>
            <person name="Chen H."/>
            <person name="Chung M."/>
            <person name="Chen C."/>
            <person name="Shaw J."/>
            <person name="Wu H."/>
            <person name="Hsiao K."/>
            <person name="Chao Y."/>
            <person name="Chu M."/>
            <person name="Cheng C."/>
            <person name="Hour A."/>
            <person name="Lee P."/>
            <person name="Lin S."/>
            <person name="Lin Y."/>
            <person name="Liou J."/>
            <person name="Liu S."/>
            <person name="Hsing Y."/>
            <person name="Raghuvanshi S."/>
            <person name="Mohanty A."/>
            <person name="Bharti A.K."/>
            <person name="Gaur A."/>
            <person name="Gupta V."/>
            <person name="Kumar D."/>
            <person name="Ravi V."/>
            <person name="Vij S."/>
            <person name="Kapur A."/>
            <person name="Khurana P."/>
            <person name="Khurana P."/>
            <person name="Khurana J.P."/>
            <person name="Tyagi A.K."/>
            <person name="Gaikwad K."/>
            <person name="Singh A."/>
            <person name="Dalal V."/>
            <person name="Srivastava S."/>
            <person name="Dixit A."/>
            <person name="Pal A.K."/>
            <person name="Ghazi I.A."/>
            <person name="Yadav M."/>
            <person name="Pandit A."/>
            <person name="Bhargava A."/>
            <person name="Sureshbabu K."/>
            <person name="Batra K."/>
            <person name="Sharma T.R."/>
            <person name="Mohapatra T."/>
            <person name="Singh N.K."/>
            <person name="Messing J."/>
            <person name="Nelson A.B."/>
            <person name="Fuks G."/>
            <person name="Kavchok S."/>
            <person name="Keizer G."/>
            <person name="Linton E."/>
            <person name="Llaca V."/>
            <person name="Song R."/>
            <person name="Tanyolac B."/>
            <person name="Young S."/>
            <person name="Ho-Il K."/>
            <person name="Hahn J.H."/>
            <person name="Sangsakoo G."/>
            <person name="Vanavichit A."/>
            <person name="de Mattos Luiz.A.T."/>
            <person name="Zimmer P.D."/>
            <person name="Malone G."/>
            <person name="Dellagostin O."/>
            <person name="de Oliveira A.C."/>
            <person name="Bevan M."/>
            <person name="Bancroft I."/>
            <person name="Minx P."/>
            <person name="Cordum H."/>
            <person name="Wilson R."/>
            <person name="Cheng Z."/>
            <person name="Jin W."/>
            <person name="Jiang J."/>
            <person name="Leong S.A."/>
            <person name="Iwama H."/>
            <person name="Gojobori T."/>
            <person name="Itoh T."/>
            <person name="Niimura Y."/>
            <person name="Fujii Y."/>
            <person name="Habara T."/>
            <person name="Sakai H."/>
            <person name="Sato Y."/>
            <person name="Wilson G."/>
            <person name="Kumar K."/>
            <person name="McCouch S."/>
            <person name="Juretic N."/>
            <person name="Hoen D."/>
            <person name="Wright S."/>
            <person name="Bruskiewich R."/>
            <person name="Bureau T."/>
            <person name="Miyao A."/>
            <person name="Hirochika H."/>
            <person name="Nishikawa T."/>
            <person name="Kadowaki K."/>
            <person name="Sugiura M."/>
            <person name="Burr B."/>
            <person name="Sasaki T."/>
        </authorList>
    </citation>
    <scope>NUCLEOTIDE SEQUENCE [LARGE SCALE GENOMIC DNA]</scope>
    <source>
        <strain evidence="4">cv. Nipponbare</strain>
    </source>
</reference>
<dbReference type="Proteomes" id="UP000000763">
    <property type="component" value="Chromosome 6"/>
</dbReference>
<evidence type="ECO:0000313" key="3">
    <source>
        <dbReference type="EMBL" id="BAD35639.1"/>
    </source>
</evidence>
<evidence type="ECO:0000313" key="4">
    <source>
        <dbReference type="Proteomes" id="UP000000763"/>
    </source>
</evidence>
<evidence type="ECO:0000256" key="1">
    <source>
        <dbReference type="SAM" id="MobiDB-lite"/>
    </source>
</evidence>
<feature type="compositionally biased region" description="Pro residues" evidence="1">
    <location>
        <begin position="63"/>
        <end position="72"/>
    </location>
</feature>
<dbReference type="EMBL" id="AP004280">
    <property type="protein sequence ID" value="BAD35639.1"/>
    <property type="molecule type" value="Genomic_DNA"/>
</dbReference>
<feature type="compositionally biased region" description="Low complexity" evidence="1">
    <location>
        <begin position="75"/>
        <end position="88"/>
    </location>
</feature>
<gene>
    <name evidence="3" type="ORF">P0648E08.10</name>
    <name evidence="2" type="ORF">P0698A06.36</name>
</gene>